<keyword evidence="3" id="KW-1185">Reference proteome</keyword>
<dbReference type="eggNOG" id="KOG0987">
    <property type="taxonomic scope" value="Eukaryota"/>
</dbReference>
<dbReference type="PANTHER" id="PTHR45786">
    <property type="entry name" value="DNA BINDING PROTEIN-LIKE"/>
    <property type="match status" value="1"/>
</dbReference>
<accession>A0A0D3IZM0</accession>
<reference evidence="3" key="1">
    <citation type="journal article" date="2013" name="Nature">
        <title>Pan genome of the phytoplankton Emiliania underpins its global distribution.</title>
        <authorList>
            <person name="Read B.A."/>
            <person name="Kegel J."/>
            <person name="Klute M.J."/>
            <person name="Kuo A."/>
            <person name="Lefebvre S.C."/>
            <person name="Maumus F."/>
            <person name="Mayer C."/>
            <person name="Miller J."/>
            <person name="Monier A."/>
            <person name="Salamov A."/>
            <person name="Young J."/>
            <person name="Aguilar M."/>
            <person name="Claverie J.M."/>
            <person name="Frickenhaus S."/>
            <person name="Gonzalez K."/>
            <person name="Herman E.K."/>
            <person name="Lin Y.C."/>
            <person name="Napier J."/>
            <person name="Ogata H."/>
            <person name="Sarno A.F."/>
            <person name="Shmutz J."/>
            <person name="Schroeder D."/>
            <person name="de Vargas C."/>
            <person name="Verret F."/>
            <person name="von Dassow P."/>
            <person name="Valentin K."/>
            <person name="Van de Peer Y."/>
            <person name="Wheeler G."/>
            <person name="Dacks J.B."/>
            <person name="Delwiche C.F."/>
            <person name="Dyhrman S.T."/>
            <person name="Glockner G."/>
            <person name="John U."/>
            <person name="Richards T."/>
            <person name="Worden A.Z."/>
            <person name="Zhang X."/>
            <person name="Grigoriev I.V."/>
            <person name="Allen A.E."/>
            <person name="Bidle K."/>
            <person name="Borodovsky M."/>
            <person name="Bowler C."/>
            <person name="Brownlee C."/>
            <person name="Cock J.M."/>
            <person name="Elias M."/>
            <person name="Gladyshev V.N."/>
            <person name="Groth M."/>
            <person name="Guda C."/>
            <person name="Hadaegh A."/>
            <person name="Iglesias-Rodriguez M.D."/>
            <person name="Jenkins J."/>
            <person name="Jones B.M."/>
            <person name="Lawson T."/>
            <person name="Leese F."/>
            <person name="Lindquist E."/>
            <person name="Lobanov A."/>
            <person name="Lomsadze A."/>
            <person name="Malik S.B."/>
            <person name="Marsh M.E."/>
            <person name="Mackinder L."/>
            <person name="Mock T."/>
            <person name="Mueller-Roeber B."/>
            <person name="Pagarete A."/>
            <person name="Parker M."/>
            <person name="Probert I."/>
            <person name="Quesneville H."/>
            <person name="Raines C."/>
            <person name="Rensing S.A."/>
            <person name="Riano-Pachon D.M."/>
            <person name="Richier S."/>
            <person name="Rokitta S."/>
            <person name="Shiraiwa Y."/>
            <person name="Soanes D.M."/>
            <person name="van der Giezen M."/>
            <person name="Wahlund T.M."/>
            <person name="Williams B."/>
            <person name="Wilson W."/>
            <person name="Wolfe G."/>
            <person name="Wurch L.L."/>
        </authorList>
    </citation>
    <scope>NUCLEOTIDE SEQUENCE</scope>
</reference>
<dbReference type="PaxDb" id="2903-EOD16705"/>
<proteinExistence type="predicted"/>
<dbReference type="HOGENOM" id="CLU_001324_3_3_1"/>
<sequence length="198" mass="22543">MPDADVGGRDVVVQFHGGGLRRIHETHRSFDPLHFVLLFPAGDDGWKINMKKNGTQQSITPCDYYAYRIQWRVNDDGSNALLMSERLFQEYCCSGFAKAEHCRLQWQRHNQTAIRAAMYQGLCDHVKAGDAGKPVGKRIVLSNSFVGGNRDMSRRYQDAMACVRHRGKPSFFITFTCNPKWSEIVDFVEFYPGSSDVL</sequence>
<dbReference type="KEGG" id="ehx:EMIHUDRAFT_370214"/>
<dbReference type="EnsemblProtists" id="EOD16705">
    <property type="protein sequence ID" value="EOD16705"/>
    <property type="gene ID" value="EMIHUDRAFT_370214"/>
</dbReference>
<evidence type="ECO:0000313" key="2">
    <source>
        <dbReference type="EnsemblProtists" id="EOD16705"/>
    </source>
</evidence>
<name>A0A0D3IZM0_EMIH1</name>
<feature type="domain" description="Helitron helicase-like" evidence="1">
    <location>
        <begin position="64"/>
        <end position="187"/>
    </location>
</feature>
<protein>
    <recommendedName>
        <fullName evidence="1">Helitron helicase-like domain-containing protein</fullName>
    </recommendedName>
</protein>
<organism evidence="2 3">
    <name type="scientific">Emiliania huxleyi (strain CCMP1516)</name>
    <dbReference type="NCBI Taxonomy" id="280463"/>
    <lineage>
        <taxon>Eukaryota</taxon>
        <taxon>Haptista</taxon>
        <taxon>Haptophyta</taxon>
        <taxon>Prymnesiophyceae</taxon>
        <taxon>Isochrysidales</taxon>
        <taxon>Noelaerhabdaceae</taxon>
        <taxon>Emiliania</taxon>
    </lineage>
</organism>
<evidence type="ECO:0000313" key="3">
    <source>
        <dbReference type="Proteomes" id="UP000013827"/>
    </source>
</evidence>
<reference evidence="2" key="2">
    <citation type="submission" date="2024-10" db="UniProtKB">
        <authorList>
            <consortium name="EnsemblProtists"/>
        </authorList>
    </citation>
    <scope>IDENTIFICATION</scope>
</reference>
<dbReference type="STRING" id="2903.R1DQD1"/>
<evidence type="ECO:0000259" key="1">
    <source>
        <dbReference type="Pfam" id="PF14214"/>
    </source>
</evidence>
<dbReference type="GeneID" id="17262859"/>
<dbReference type="Pfam" id="PF14214">
    <property type="entry name" value="Helitron_like_N"/>
    <property type="match status" value="1"/>
</dbReference>
<dbReference type="PANTHER" id="PTHR45786:SF74">
    <property type="entry name" value="ATP-DEPENDENT DNA HELICASE"/>
    <property type="match status" value="1"/>
</dbReference>
<dbReference type="InterPro" id="IPR025476">
    <property type="entry name" value="Helitron_helicase-like"/>
</dbReference>
<dbReference type="RefSeq" id="XP_005769134.1">
    <property type="nucleotide sequence ID" value="XM_005769077.1"/>
</dbReference>
<dbReference type="AlphaFoldDB" id="A0A0D3IZM0"/>
<dbReference type="Proteomes" id="UP000013827">
    <property type="component" value="Unassembled WGS sequence"/>
</dbReference>